<sequence>MSKKRIFILNDPYAPRLNSELAEEIGLNESILLLQIEYWISLSSNVKEGYVWTYQSASSIKKLFKFYSPSTINRILKNLIDKGLIIEGNYNKLKFDRTRWFRLNYANLSKLKSIKIEGFDYENNIVETNDEIANIGIKVLETSTNHFDLSTTQNDSCQNQNDSCQNQNDSCQNQNDSCQTQNDSTIPKTTTKSKDIKDSTKSKSHFESLKKIYNDDIYKITDMIIEKILLNHPKVKLPGKDRLSKEYIRWAGEIEKLNRIGAVNGTVGYSYNEIWNIAKWALRDSFWSINIQSTSKLRAKIITLEAQYKANLNKKNTSQNKSNINKSSNKFNNFTHGKDYTNEEIEKMLGVRT</sequence>
<dbReference type="RefSeq" id="WP_338537097.1">
    <property type="nucleotide sequence ID" value="NZ_AP028654.1"/>
</dbReference>
<feature type="compositionally biased region" description="Low complexity" evidence="1">
    <location>
        <begin position="315"/>
        <end position="333"/>
    </location>
</feature>
<proteinExistence type="predicted"/>
<keyword evidence="3" id="KW-1185">Reference proteome</keyword>
<dbReference type="AlphaFoldDB" id="A0AAU9E7Z0"/>
<evidence type="ECO:0000313" key="3">
    <source>
        <dbReference type="Proteomes" id="UP001321786"/>
    </source>
</evidence>
<name>A0AAU9E7Z0_9FIRM</name>
<feature type="region of interest" description="Disordered" evidence="1">
    <location>
        <begin position="151"/>
        <end position="198"/>
    </location>
</feature>
<evidence type="ECO:0000256" key="1">
    <source>
        <dbReference type="SAM" id="MobiDB-lite"/>
    </source>
</evidence>
<accession>A0AAU9E7Z0</accession>
<evidence type="ECO:0000313" key="2">
    <source>
        <dbReference type="EMBL" id="BEP28792.1"/>
    </source>
</evidence>
<dbReference type="EMBL" id="AP028654">
    <property type="protein sequence ID" value="BEP28792.1"/>
    <property type="molecule type" value="Genomic_DNA"/>
</dbReference>
<feature type="compositionally biased region" description="Low complexity" evidence="1">
    <location>
        <begin position="153"/>
        <end position="190"/>
    </location>
</feature>
<gene>
    <name evidence="2" type="ORF">HLPR_11230</name>
</gene>
<reference evidence="2 3" key="1">
    <citation type="submission" date="2023-08" db="EMBL/GenBank/DDBJ databases">
        <title>Helicovermis profunda gen. nov., sp. nov., a novel mesophilic, fermentative bacterium within the Bacillota from a deep-sea hydrothermal vent chimney.</title>
        <authorList>
            <person name="Miyazaki U."/>
            <person name="Mizutani D."/>
            <person name="Hashimoto Y."/>
            <person name="Tame A."/>
            <person name="Sawayama S."/>
            <person name="Miyazaki J."/>
            <person name="Takai K."/>
            <person name="Nakagawa S."/>
        </authorList>
    </citation>
    <scope>NUCLEOTIDE SEQUENCE [LARGE SCALE GENOMIC DNA]</scope>
    <source>
        <strain evidence="2 3">S502</strain>
    </source>
</reference>
<evidence type="ECO:0008006" key="4">
    <source>
        <dbReference type="Google" id="ProtNLM"/>
    </source>
</evidence>
<protein>
    <recommendedName>
        <fullName evidence="4">Replication protein</fullName>
    </recommendedName>
</protein>
<dbReference type="Proteomes" id="UP001321786">
    <property type="component" value="Chromosome"/>
</dbReference>
<feature type="region of interest" description="Disordered" evidence="1">
    <location>
        <begin position="315"/>
        <end position="335"/>
    </location>
</feature>
<organism evidence="2 3">
    <name type="scientific">Helicovermis profundi</name>
    <dbReference type="NCBI Taxonomy" id="3065157"/>
    <lineage>
        <taxon>Bacteria</taxon>
        <taxon>Bacillati</taxon>
        <taxon>Bacillota</taxon>
        <taxon>Clostridia</taxon>
        <taxon>Helicovermis</taxon>
    </lineage>
</organism>
<dbReference type="KEGG" id="hprf:HLPR_11230"/>